<feature type="binding site" evidence="20">
    <location>
        <position position="1015"/>
    </location>
    <ligand>
        <name>ATP</name>
        <dbReference type="ChEBI" id="CHEBI:30616"/>
    </ligand>
</feature>
<evidence type="ECO:0000256" key="4">
    <source>
        <dbReference type="ARBA" id="ARBA00022553"/>
    </source>
</evidence>
<dbReference type="EMBL" id="QBIY01012559">
    <property type="protein sequence ID" value="RXN23629.1"/>
    <property type="molecule type" value="Genomic_DNA"/>
</dbReference>
<reference evidence="27 28" key="1">
    <citation type="submission" date="2018-03" db="EMBL/GenBank/DDBJ databases">
        <title>Draft genome sequence of Rohu Carp (Labeo rohita).</title>
        <authorList>
            <person name="Das P."/>
            <person name="Kushwaha B."/>
            <person name="Joshi C.G."/>
            <person name="Kumar D."/>
            <person name="Nagpure N.S."/>
            <person name="Sahoo L."/>
            <person name="Das S.P."/>
            <person name="Bit A."/>
            <person name="Patnaik S."/>
            <person name="Meher P.K."/>
            <person name="Jayasankar P."/>
            <person name="Koringa P.G."/>
            <person name="Patel N.V."/>
            <person name="Hinsu A.T."/>
            <person name="Kumar R."/>
            <person name="Pandey M."/>
            <person name="Agarwal S."/>
            <person name="Srivastava S."/>
            <person name="Singh M."/>
            <person name="Iquebal M.A."/>
            <person name="Jaiswal S."/>
            <person name="Angadi U.B."/>
            <person name="Kumar N."/>
            <person name="Raza M."/>
            <person name="Shah T.M."/>
            <person name="Rai A."/>
            <person name="Jena J.K."/>
        </authorList>
    </citation>
    <scope>NUCLEOTIDE SEQUENCE [LARGE SCALE GENOMIC DNA]</scope>
    <source>
        <strain evidence="27">DASCIFA01</strain>
        <tissue evidence="27">Testis</tissue>
    </source>
</reference>
<keyword evidence="9 27" id="KW-0418">Kinase</keyword>
<dbReference type="GO" id="GO:0043410">
    <property type="term" value="P:positive regulation of MAPK cascade"/>
    <property type="evidence" value="ECO:0007669"/>
    <property type="project" value="TreeGrafter"/>
</dbReference>
<dbReference type="GO" id="GO:0010595">
    <property type="term" value="P:positive regulation of endothelial cell migration"/>
    <property type="evidence" value="ECO:0007669"/>
    <property type="project" value="TreeGrafter"/>
</dbReference>
<keyword evidence="28" id="KW-1185">Reference proteome</keyword>
<keyword evidence="17" id="KW-0393">Immunoglobulin domain</keyword>
<dbReference type="Pfam" id="PF00041">
    <property type="entry name" value="fn3"/>
    <property type="match status" value="2"/>
</dbReference>
<dbReference type="GO" id="GO:0007169">
    <property type="term" value="P:cell surface receptor protein tyrosine kinase signaling pathway"/>
    <property type="evidence" value="ECO:0007669"/>
    <property type="project" value="InterPro"/>
</dbReference>
<feature type="domain" description="Fibronectin type-III" evidence="26">
    <location>
        <begin position="689"/>
        <end position="779"/>
    </location>
</feature>
<dbReference type="CDD" id="cd05088">
    <property type="entry name" value="PTKc_Tie2"/>
    <property type="match status" value="1"/>
</dbReference>
<evidence type="ECO:0000256" key="19">
    <source>
        <dbReference type="ARBA" id="ARBA00062347"/>
    </source>
</evidence>
<comment type="catalytic activity">
    <reaction evidence="18">
        <text>L-tyrosyl-[protein] + ATP = O-phospho-L-tyrosyl-[protein] + ADP + H(+)</text>
        <dbReference type="Rhea" id="RHEA:10596"/>
        <dbReference type="Rhea" id="RHEA-COMP:10136"/>
        <dbReference type="Rhea" id="RHEA-COMP:20101"/>
        <dbReference type="ChEBI" id="CHEBI:15378"/>
        <dbReference type="ChEBI" id="CHEBI:30616"/>
        <dbReference type="ChEBI" id="CHEBI:46858"/>
        <dbReference type="ChEBI" id="CHEBI:61978"/>
        <dbReference type="ChEBI" id="CHEBI:456216"/>
        <dbReference type="EC" id="2.7.10.1"/>
    </reaction>
</comment>
<evidence type="ECO:0000256" key="15">
    <source>
        <dbReference type="ARBA" id="ARBA00023170"/>
    </source>
</evidence>
<keyword evidence="15 27" id="KW-0675">Receptor</keyword>
<dbReference type="FunFam" id="1.10.510.10:FF:000123">
    <property type="entry name" value="Tyrosine-protein kinase receptor Tie-1"/>
    <property type="match status" value="1"/>
</dbReference>
<organism evidence="27 28">
    <name type="scientific">Labeo rohita</name>
    <name type="common">Indian major carp</name>
    <name type="synonym">Cyprinus rohita</name>
    <dbReference type="NCBI Taxonomy" id="84645"/>
    <lineage>
        <taxon>Eukaryota</taxon>
        <taxon>Metazoa</taxon>
        <taxon>Chordata</taxon>
        <taxon>Craniata</taxon>
        <taxon>Vertebrata</taxon>
        <taxon>Euteleostomi</taxon>
        <taxon>Actinopterygii</taxon>
        <taxon>Neopterygii</taxon>
        <taxon>Teleostei</taxon>
        <taxon>Ostariophysi</taxon>
        <taxon>Cypriniformes</taxon>
        <taxon>Cyprinidae</taxon>
        <taxon>Labeoninae</taxon>
        <taxon>Labeonini</taxon>
        <taxon>Labeo</taxon>
    </lineage>
</organism>
<comment type="caution">
    <text evidence="27">The sequence shown here is derived from an EMBL/GenBank/DDBJ whole genome shotgun (WGS) entry which is preliminary data.</text>
</comment>
<dbReference type="SMART" id="SM00219">
    <property type="entry name" value="TyrKc"/>
    <property type="match status" value="1"/>
</dbReference>
<dbReference type="InterPro" id="IPR007110">
    <property type="entry name" value="Ig-like_dom"/>
</dbReference>
<dbReference type="Proteomes" id="UP000290572">
    <property type="component" value="Unassembled WGS sequence"/>
</dbReference>
<feature type="region of interest" description="Disordered" evidence="22">
    <location>
        <begin position="197"/>
        <end position="220"/>
    </location>
</feature>
<protein>
    <recommendedName>
        <fullName evidence="2">receptor protein-tyrosine kinase</fullName>
        <ecNumber evidence="2">2.7.10.1</ecNumber>
    </recommendedName>
</protein>
<dbReference type="PROSITE" id="PS50011">
    <property type="entry name" value="PROTEIN_KINASE_DOM"/>
    <property type="match status" value="1"/>
</dbReference>
<feature type="domain" description="Ig-like" evidence="25">
    <location>
        <begin position="496"/>
        <end position="587"/>
    </location>
</feature>
<evidence type="ECO:0000256" key="20">
    <source>
        <dbReference type="PROSITE-ProRule" id="PRU10141"/>
    </source>
</evidence>
<name>A0A498MQ01_LABRO</name>
<dbReference type="CDD" id="cd00063">
    <property type="entry name" value="FN3"/>
    <property type="match status" value="3"/>
</dbReference>
<dbReference type="GO" id="GO:0005886">
    <property type="term" value="C:plasma membrane"/>
    <property type="evidence" value="ECO:0007669"/>
    <property type="project" value="UniProtKB-SubCell"/>
</dbReference>
<dbReference type="InterPro" id="IPR050122">
    <property type="entry name" value="RTK"/>
</dbReference>
<keyword evidence="12 23" id="KW-0472">Membrane</keyword>
<evidence type="ECO:0000259" key="25">
    <source>
        <dbReference type="PROSITE" id="PS50835"/>
    </source>
</evidence>
<dbReference type="InterPro" id="IPR011009">
    <property type="entry name" value="Kinase-like_dom_sf"/>
</dbReference>
<evidence type="ECO:0000256" key="13">
    <source>
        <dbReference type="ARBA" id="ARBA00023137"/>
    </source>
</evidence>
<evidence type="ECO:0000256" key="18">
    <source>
        <dbReference type="ARBA" id="ARBA00051243"/>
    </source>
</evidence>
<keyword evidence="21" id="KW-0175">Coiled coil</keyword>
<dbReference type="Gene3D" id="2.60.40.10">
    <property type="entry name" value="Immunoglobulins"/>
    <property type="match status" value="5"/>
</dbReference>
<dbReference type="GO" id="GO:0001935">
    <property type="term" value="P:endothelial cell proliferation"/>
    <property type="evidence" value="ECO:0007669"/>
    <property type="project" value="TreeGrafter"/>
</dbReference>
<dbReference type="InterPro" id="IPR008266">
    <property type="entry name" value="Tyr_kinase_AS"/>
</dbReference>
<dbReference type="InterPro" id="IPR036179">
    <property type="entry name" value="Ig-like_dom_sf"/>
</dbReference>
<dbReference type="InterPro" id="IPR001245">
    <property type="entry name" value="Ser-Thr/Tyr_kinase_cat_dom"/>
</dbReference>
<proteinExistence type="predicted"/>
<dbReference type="Gene3D" id="3.30.200.20">
    <property type="entry name" value="Phosphorylase Kinase, domain 1"/>
    <property type="match status" value="1"/>
</dbReference>
<keyword evidence="10 20" id="KW-0067">ATP-binding</keyword>
<evidence type="ECO:0000256" key="1">
    <source>
        <dbReference type="ARBA" id="ARBA00004251"/>
    </source>
</evidence>
<dbReference type="SUPFAM" id="SSF49265">
    <property type="entry name" value="Fibronectin type III"/>
    <property type="match status" value="2"/>
</dbReference>
<evidence type="ECO:0000259" key="26">
    <source>
        <dbReference type="PROSITE" id="PS50853"/>
    </source>
</evidence>
<keyword evidence="8 20" id="KW-0547">Nucleotide-binding</keyword>
<dbReference type="PRINTS" id="PR00109">
    <property type="entry name" value="TYRKINASE"/>
</dbReference>
<dbReference type="PROSITE" id="PS50853">
    <property type="entry name" value="FN3"/>
    <property type="match status" value="3"/>
</dbReference>
<dbReference type="EC" id="2.7.10.1" evidence="2"/>
<feature type="transmembrane region" description="Helical" evidence="23">
    <location>
        <begin position="905"/>
        <end position="929"/>
    </location>
</feature>
<dbReference type="PANTHER" id="PTHR24416">
    <property type="entry name" value="TYROSINE-PROTEIN KINASE RECEPTOR"/>
    <property type="match status" value="1"/>
</dbReference>
<evidence type="ECO:0000313" key="27">
    <source>
        <dbReference type="EMBL" id="RXN23629.1"/>
    </source>
</evidence>
<dbReference type="InterPro" id="IPR018941">
    <property type="entry name" value="Tyr_kin_Tie2_Ig-like_dom-1_N"/>
</dbReference>
<evidence type="ECO:0000256" key="10">
    <source>
        <dbReference type="ARBA" id="ARBA00022840"/>
    </source>
</evidence>
<sequence>MFVLTAYLNTFEENKSQEQQLIRDAQSSIVALLEHSSRNINRLQQLSAVTAQELRSMQEDLSFKETEMQKSQSTAKGLSSESERLQQDLLKVEQLEGKVTTELQTLRDQLKLMTQELHTYRDLDALRAAGEERKKFIDSSSGQSYSTQWCRLSHQRLQEDRVTLTQRKDSFKKMIQKMNEEYESLKNQLQESEIHVEHRERKQEKGTSTPCAWTGRREGGDTGRKRKGEFILVVSRDVCGRDFLTDRRSLRLEALLCGCGRTGQRRLRSAGTMRHLSSSVTLCLIGCLITGSTLDISDVTLINPNPVVSSVNLSSLLCVSGDWTVSGTGSLSLGHEYPDQEAHILSAKPDRSYHSAAEVTWTSRNHTFGAFYCQVKNANRSKIYTYKMLHEAAFLPVSLTITVNEVCGEGRFGRSCKERCVDGACRSLLFCLRDPYGCSCASGWRGFNCSEACPDGYYGADCKQKCECKWGKCDRFRGCVCPDRHGSRCEKPDMKPVIVSSLRDIELNSGAPYTVNCSASGQPAPLHGEITLVKPDKTTVYVVDTQTENDQTTSTFRVEKITVSAAGRWLCQVKTRSYQEEKEFIVNVKVPPQPQNPPLLNGSGPHHLLLLVNKEPYTGDGPLTSVKVCYKQASSSTWKSVEASGSLVRLDNLSPMTQYTTQVQLSRHGQGGTGQPGPEATFSTQMLELPVGVKLTPVSQTSLVLSWDAAPAEEDWSYEVTCQQVGALGTEKIFQLASNSSNLHLNELEPRHKYQCKVRTTSSAAGQVCPTVSNWTLSDQLPPPPANISTCNISDTSVVITWSVAEGHSISRAIIRYQQTEQTDYSQQVELSVQAEQTNMCFQLRGLRANTTYRLELCTINNIGESAERPQITLTTLMPQESIRESLGFYSLNHHVMQAQAHGNMLFYAILGSAGMTCITILLAFCIVLQLKRATFQRRMVQAFHNIAREEPVVQFSSVPLNAPKKVPNSSQSVAYPTLEWSDIKFQDVIGEGNFGQVLKARIKKDGLRMDAAIKRMKEYASKDDHRDFAGELEVLCKLGHHPNIINLLGACEHRGYLYLAIEYAPHGNLLDFLRKSRVLETDPAFAIANSTASTLSSQQLLHFAADVARGMDYLSQKQFIHRDLAARNILVGENFVAKIADFGLSRGQEVYVKKTMGRLPVRWMAIESLNYSVYTTNSDVWSYGVLLWEVVSLGGTPYCGMTCAELYEKLPLGYRLEKPLNCDDEVYELMKQCWKEKPYERPSFAQILMSLNRMLEERKTYVNTTLYEKFTYAGIDCSAEEAG</sequence>
<gene>
    <name evidence="27" type="ORF">ROHU_022638</name>
</gene>
<dbReference type="SMART" id="SM00060">
    <property type="entry name" value="FN3"/>
    <property type="match status" value="3"/>
</dbReference>
<accession>A0A498MQ01</accession>
<feature type="domain" description="Protein kinase" evidence="24">
    <location>
        <begin position="984"/>
        <end position="1256"/>
    </location>
</feature>
<evidence type="ECO:0000256" key="17">
    <source>
        <dbReference type="ARBA" id="ARBA00023319"/>
    </source>
</evidence>
<dbReference type="FunFam" id="3.30.200.20:FF:000113">
    <property type="entry name" value="Putative tyrosine-protein kinase receptor Tie-1"/>
    <property type="match status" value="1"/>
</dbReference>
<evidence type="ECO:0000256" key="16">
    <source>
        <dbReference type="ARBA" id="ARBA00023180"/>
    </source>
</evidence>
<evidence type="ECO:0000256" key="23">
    <source>
        <dbReference type="SAM" id="Phobius"/>
    </source>
</evidence>
<dbReference type="Pfam" id="PF10430">
    <property type="entry name" value="Ig_Tie2_1"/>
    <property type="match status" value="1"/>
</dbReference>
<dbReference type="PROSITE" id="PS00107">
    <property type="entry name" value="PROTEIN_KINASE_ATP"/>
    <property type="match status" value="1"/>
</dbReference>
<keyword evidence="13" id="KW-0829">Tyrosine-protein kinase</keyword>
<dbReference type="InterPro" id="IPR000719">
    <property type="entry name" value="Prot_kinase_dom"/>
</dbReference>
<dbReference type="PROSITE" id="PS00109">
    <property type="entry name" value="PROTEIN_KINASE_TYR"/>
    <property type="match status" value="1"/>
</dbReference>
<evidence type="ECO:0000256" key="7">
    <source>
        <dbReference type="ARBA" id="ARBA00022737"/>
    </source>
</evidence>
<dbReference type="SUPFAM" id="SSF48726">
    <property type="entry name" value="Immunoglobulin"/>
    <property type="match status" value="1"/>
</dbReference>
<dbReference type="Pfam" id="PF07714">
    <property type="entry name" value="PK_Tyr_Ser-Thr"/>
    <property type="match status" value="1"/>
</dbReference>
<dbReference type="Gene3D" id="2.170.300.10">
    <property type="entry name" value="Tie2 ligand-binding domain superfamily"/>
    <property type="match status" value="1"/>
</dbReference>
<keyword evidence="4" id="KW-0597">Phosphoprotein</keyword>
<keyword evidence="3" id="KW-1003">Cell membrane</keyword>
<dbReference type="SUPFAM" id="SSF56112">
    <property type="entry name" value="Protein kinase-like (PK-like)"/>
    <property type="match status" value="1"/>
</dbReference>
<dbReference type="PROSITE" id="PS50835">
    <property type="entry name" value="IG_LIKE"/>
    <property type="match status" value="1"/>
</dbReference>
<dbReference type="InterPro" id="IPR017441">
    <property type="entry name" value="Protein_kinase_ATP_BS"/>
</dbReference>
<evidence type="ECO:0000256" key="9">
    <source>
        <dbReference type="ARBA" id="ARBA00022777"/>
    </source>
</evidence>
<dbReference type="GO" id="GO:0051897">
    <property type="term" value="P:positive regulation of phosphatidylinositol 3-kinase/protein kinase B signal transduction"/>
    <property type="evidence" value="ECO:0007669"/>
    <property type="project" value="TreeGrafter"/>
</dbReference>
<dbReference type="GO" id="GO:0001525">
    <property type="term" value="P:angiogenesis"/>
    <property type="evidence" value="ECO:0007669"/>
    <property type="project" value="TreeGrafter"/>
</dbReference>
<dbReference type="PANTHER" id="PTHR24416:SF125">
    <property type="entry name" value="ANGIOPOIETIN-1 RECEPTOR"/>
    <property type="match status" value="1"/>
</dbReference>
<feature type="domain" description="Fibronectin type-III" evidence="26">
    <location>
        <begin position="593"/>
        <end position="687"/>
    </location>
</feature>
<dbReference type="GO" id="GO:0045766">
    <property type="term" value="P:positive regulation of angiogenesis"/>
    <property type="evidence" value="ECO:0007669"/>
    <property type="project" value="TreeGrafter"/>
</dbReference>
<feature type="coiled-coil region" evidence="21">
    <location>
        <begin position="68"/>
        <end position="123"/>
    </location>
</feature>
<evidence type="ECO:0000256" key="8">
    <source>
        <dbReference type="ARBA" id="ARBA00022741"/>
    </source>
</evidence>
<dbReference type="GO" id="GO:0004714">
    <property type="term" value="F:transmembrane receptor protein tyrosine kinase activity"/>
    <property type="evidence" value="ECO:0007669"/>
    <property type="project" value="UniProtKB-EC"/>
</dbReference>
<comment type="subunit">
    <text evidence="19">Interacts with svep1.</text>
</comment>
<feature type="domain" description="Fibronectin type-III" evidence="26">
    <location>
        <begin position="784"/>
        <end position="879"/>
    </location>
</feature>
<evidence type="ECO:0000256" key="14">
    <source>
        <dbReference type="ARBA" id="ARBA00023157"/>
    </source>
</evidence>
<evidence type="ECO:0000256" key="22">
    <source>
        <dbReference type="SAM" id="MobiDB-lite"/>
    </source>
</evidence>
<dbReference type="InterPro" id="IPR020635">
    <property type="entry name" value="Tyr_kinase_cat_dom"/>
</dbReference>
<evidence type="ECO:0000256" key="21">
    <source>
        <dbReference type="SAM" id="Coils"/>
    </source>
</evidence>
<dbReference type="GO" id="GO:0005524">
    <property type="term" value="F:ATP binding"/>
    <property type="evidence" value="ECO:0007669"/>
    <property type="project" value="UniProtKB-UniRule"/>
</dbReference>
<evidence type="ECO:0000256" key="3">
    <source>
        <dbReference type="ARBA" id="ARBA00022475"/>
    </source>
</evidence>
<dbReference type="InterPro" id="IPR013783">
    <property type="entry name" value="Ig-like_fold"/>
</dbReference>
<dbReference type="InterPro" id="IPR036116">
    <property type="entry name" value="FN3_sf"/>
</dbReference>
<evidence type="ECO:0000259" key="24">
    <source>
        <dbReference type="PROSITE" id="PS50011"/>
    </source>
</evidence>
<keyword evidence="6 23" id="KW-0812">Transmembrane</keyword>
<dbReference type="GO" id="GO:0043235">
    <property type="term" value="C:receptor complex"/>
    <property type="evidence" value="ECO:0007669"/>
    <property type="project" value="TreeGrafter"/>
</dbReference>
<dbReference type="Gene3D" id="1.10.510.10">
    <property type="entry name" value="Transferase(Phosphotransferase) domain 1"/>
    <property type="match status" value="1"/>
</dbReference>
<evidence type="ECO:0000256" key="6">
    <source>
        <dbReference type="ARBA" id="ARBA00022692"/>
    </source>
</evidence>
<keyword evidence="16" id="KW-0325">Glycoprotein</keyword>
<dbReference type="InterPro" id="IPR003961">
    <property type="entry name" value="FN3_dom"/>
</dbReference>
<evidence type="ECO:0000256" key="11">
    <source>
        <dbReference type="ARBA" id="ARBA00022989"/>
    </source>
</evidence>
<evidence type="ECO:0000256" key="12">
    <source>
        <dbReference type="ARBA" id="ARBA00023136"/>
    </source>
</evidence>
<keyword evidence="7" id="KW-0677">Repeat</keyword>
<keyword evidence="5" id="KW-0808">Transferase</keyword>
<evidence type="ECO:0000256" key="2">
    <source>
        <dbReference type="ARBA" id="ARBA00011902"/>
    </source>
</evidence>
<evidence type="ECO:0000313" key="28">
    <source>
        <dbReference type="Proteomes" id="UP000290572"/>
    </source>
</evidence>
<comment type="subcellular location">
    <subcellularLocation>
        <location evidence="1">Cell membrane</location>
        <topology evidence="1">Single-pass type I membrane protein</topology>
    </subcellularLocation>
</comment>
<evidence type="ECO:0000256" key="5">
    <source>
        <dbReference type="ARBA" id="ARBA00022679"/>
    </source>
</evidence>
<keyword evidence="11 23" id="KW-1133">Transmembrane helix</keyword>
<keyword evidence="14" id="KW-1015">Disulfide bond</keyword>
<dbReference type="STRING" id="84645.A0A498MQ01"/>